<evidence type="ECO:0000313" key="9">
    <source>
        <dbReference type="EMBL" id="CAB4917600.1"/>
    </source>
</evidence>
<dbReference type="Gene3D" id="3.90.1150.10">
    <property type="entry name" value="Aspartate Aminotransferase, domain 1"/>
    <property type="match status" value="1"/>
</dbReference>
<dbReference type="GO" id="GO:0030170">
    <property type="term" value="F:pyridoxal phosphate binding"/>
    <property type="evidence" value="ECO:0007669"/>
    <property type="project" value="InterPro"/>
</dbReference>
<dbReference type="EMBL" id="CAFBIY010000007">
    <property type="protein sequence ID" value="CAB4846497.1"/>
    <property type="molecule type" value="Genomic_DNA"/>
</dbReference>
<evidence type="ECO:0000256" key="4">
    <source>
        <dbReference type="ARBA" id="ARBA00022898"/>
    </source>
</evidence>
<comment type="cofactor">
    <cofactor evidence="1">
        <name>pyridoxal 5'-phosphate</name>
        <dbReference type="ChEBI" id="CHEBI:597326"/>
    </cofactor>
</comment>
<dbReference type="GO" id="GO:0016831">
    <property type="term" value="F:carboxy-lyase activity"/>
    <property type="evidence" value="ECO:0007669"/>
    <property type="project" value="UniProtKB-KW"/>
</dbReference>
<dbReference type="EMBL" id="CAEZYF010000003">
    <property type="protein sequence ID" value="CAB4709951.1"/>
    <property type="molecule type" value="Genomic_DNA"/>
</dbReference>
<protein>
    <submittedName>
        <fullName evidence="6">Unannotated protein</fullName>
    </submittedName>
</protein>
<dbReference type="PANTHER" id="PTHR11999">
    <property type="entry name" value="GROUP II PYRIDOXAL-5-PHOSPHATE DECARBOXYLASE"/>
    <property type="match status" value="1"/>
</dbReference>
<dbReference type="InterPro" id="IPR002129">
    <property type="entry name" value="PyrdxlP-dep_de-COase"/>
</dbReference>
<dbReference type="InterPro" id="IPR015422">
    <property type="entry name" value="PyrdxlP-dep_Trfase_small"/>
</dbReference>
<dbReference type="InterPro" id="IPR015421">
    <property type="entry name" value="PyrdxlP-dep_Trfase_major"/>
</dbReference>
<evidence type="ECO:0000313" key="8">
    <source>
        <dbReference type="EMBL" id="CAB4846497.1"/>
    </source>
</evidence>
<keyword evidence="3" id="KW-0210">Decarboxylase</keyword>
<evidence type="ECO:0000256" key="3">
    <source>
        <dbReference type="ARBA" id="ARBA00022793"/>
    </source>
</evidence>
<dbReference type="PANTHER" id="PTHR11999:SF70">
    <property type="entry name" value="MIP05841P"/>
    <property type="match status" value="1"/>
</dbReference>
<proteinExistence type="inferred from homology"/>
<dbReference type="Gene3D" id="3.40.640.10">
    <property type="entry name" value="Type I PLP-dependent aspartate aminotransferase-like (Major domain)"/>
    <property type="match status" value="1"/>
</dbReference>
<evidence type="ECO:0000256" key="1">
    <source>
        <dbReference type="ARBA" id="ARBA00001933"/>
    </source>
</evidence>
<evidence type="ECO:0000256" key="5">
    <source>
        <dbReference type="ARBA" id="ARBA00023239"/>
    </source>
</evidence>
<dbReference type="InterPro" id="IPR010977">
    <property type="entry name" value="Aromatic_deC"/>
</dbReference>
<dbReference type="EMBL" id="CAFBMT010000003">
    <property type="protein sequence ID" value="CAB4917600.1"/>
    <property type="molecule type" value="Genomic_DNA"/>
</dbReference>
<dbReference type="SUPFAM" id="SSF53383">
    <property type="entry name" value="PLP-dependent transferases"/>
    <property type="match status" value="1"/>
</dbReference>
<evidence type="ECO:0000313" key="7">
    <source>
        <dbReference type="EMBL" id="CAB4709951.1"/>
    </source>
</evidence>
<accession>A0A6J6A5F6</accession>
<keyword evidence="4" id="KW-0663">Pyridoxal phosphate</keyword>
<evidence type="ECO:0000313" key="10">
    <source>
        <dbReference type="EMBL" id="CAB4987084.1"/>
    </source>
</evidence>
<comment type="similarity">
    <text evidence="2">Belongs to the group II decarboxylase family.</text>
</comment>
<dbReference type="EMBL" id="CAFBOL010000025">
    <property type="protein sequence ID" value="CAB4987084.1"/>
    <property type="molecule type" value="Genomic_DNA"/>
</dbReference>
<gene>
    <name evidence="7" type="ORF">UFOPK2656_00601</name>
    <name evidence="8" type="ORF">UFOPK3267_00243</name>
    <name evidence="9" type="ORF">UFOPK3651_00639</name>
    <name evidence="10" type="ORF">UFOPK3931_01221</name>
    <name evidence="6" type="ORF">UFOPK4189_00599</name>
</gene>
<dbReference type="GO" id="GO:0006520">
    <property type="term" value="P:amino acid metabolic process"/>
    <property type="evidence" value="ECO:0007669"/>
    <property type="project" value="InterPro"/>
</dbReference>
<organism evidence="6">
    <name type="scientific">freshwater metagenome</name>
    <dbReference type="NCBI Taxonomy" id="449393"/>
    <lineage>
        <taxon>unclassified sequences</taxon>
        <taxon>metagenomes</taxon>
        <taxon>ecological metagenomes</taxon>
    </lineage>
</organism>
<keyword evidence="5" id="KW-0456">Lyase</keyword>
<reference evidence="6" key="1">
    <citation type="submission" date="2020-05" db="EMBL/GenBank/DDBJ databases">
        <authorList>
            <person name="Chiriac C."/>
            <person name="Salcher M."/>
            <person name="Ghai R."/>
            <person name="Kavagutti S V."/>
        </authorList>
    </citation>
    <scope>NUCLEOTIDE SEQUENCE</scope>
</reference>
<dbReference type="InterPro" id="IPR015424">
    <property type="entry name" value="PyrdxlP-dep_Trfase"/>
</dbReference>
<dbReference type="AlphaFoldDB" id="A0A6J6A5F6"/>
<dbReference type="Pfam" id="PF00282">
    <property type="entry name" value="Pyridoxal_deC"/>
    <property type="match status" value="1"/>
</dbReference>
<dbReference type="InterPro" id="IPR021115">
    <property type="entry name" value="Pyridoxal-P_BS"/>
</dbReference>
<dbReference type="GO" id="GO:0019752">
    <property type="term" value="P:carboxylic acid metabolic process"/>
    <property type="evidence" value="ECO:0007669"/>
    <property type="project" value="InterPro"/>
</dbReference>
<evidence type="ECO:0000256" key="2">
    <source>
        <dbReference type="ARBA" id="ARBA00009533"/>
    </source>
</evidence>
<name>A0A6J6A5F6_9ZZZZ</name>
<sequence length="458" mass="49393">MLPPVIKDPSLHKFDDRTELLAHRIFEYVLDRIRMSPAPLDGPRTPAELTAATGKMITSYGLGYDETFRLFKDVLAPACISSDHPRYLSFVPTAPSEAATLFDLVVSASSIYGDWWVEGAGAIHAENETLRWLAGLAGFPEGAGGTFISGGTLGNLAALTTARQHWRTHHGRGLPLAIAAAPSAHSSVRLAAMVLDVDVITVAGDERGRLTGPALLAALDAVTDRQVFAVVASGGATNAGIVDDLTGAAHICTDRDLWLHVDAAYGGAALASSIGRPLFAGIEGADSFVVDPHKWLFSPFDCAALVYRQPGIARGALTQHAEYLETLETNYEWNPSDFAVHMTRRVRGLPLWFSLASHGTDAYDRAISHSILLAKEAARMIEATAGLELLMEPELSVVLFRKVGWTPEQYQTWSDELLASGLAFVVPTVYNGETVLRFCFVNPLTTSDDVQLILDELA</sequence>
<dbReference type="PROSITE" id="PS00392">
    <property type="entry name" value="DDC_GAD_HDC_YDC"/>
    <property type="match status" value="1"/>
</dbReference>
<dbReference type="PRINTS" id="PR00800">
    <property type="entry name" value="YHDCRBOXLASE"/>
</dbReference>
<evidence type="ECO:0000313" key="6">
    <source>
        <dbReference type="EMBL" id="CAB4362817.1"/>
    </source>
</evidence>
<dbReference type="EMBL" id="CAESGF010000003">
    <property type="protein sequence ID" value="CAB4362817.1"/>
    <property type="molecule type" value="Genomic_DNA"/>
</dbReference>